<dbReference type="Proteomes" id="UP000291917">
    <property type="component" value="Unassembled WGS sequence"/>
</dbReference>
<proteinExistence type="predicted"/>
<dbReference type="Proteomes" id="UP000335496">
    <property type="component" value="Unassembled WGS sequence"/>
</dbReference>
<reference evidence="2 5" key="3">
    <citation type="journal article" date="2019" name="Science, e1252229">
        <title>Invertible promoters mediate bacterial phase variation, antibiotic resistance, and host adaptation in the gut.</title>
        <authorList>
            <person name="Jiang X."/>
            <person name="Hall A.B."/>
            <person name="Arthur T.D."/>
            <person name="Plichta D.R."/>
            <person name="Covington C.T."/>
            <person name="Poyet M."/>
            <person name="Crothers J."/>
            <person name="Moses P.L."/>
            <person name="Tolonen A.C."/>
            <person name="Vlamakis H."/>
            <person name="Alm E.J."/>
            <person name="Xavier R.J."/>
        </authorList>
    </citation>
    <scope>NUCLEOTIDE SEQUENCE [LARGE SCALE GENOMIC DNA]</scope>
    <source>
        <strain evidence="2">Bj_0095</strain>
        <strain evidence="5">bj_0095</strain>
    </source>
</reference>
<dbReference type="Proteomes" id="UP000254424">
    <property type="component" value="Unassembled WGS sequence"/>
</dbReference>
<dbReference type="EMBL" id="RCXL01000022">
    <property type="protein sequence ID" value="RYT71390.1"/>
    <property type="molecule type" value="Genomic_DNA"/>
</dbReference>
<evidence type="ECO:0000313" key="3">
    <source>
        <dbReference type="EMBL" id="SUV43395.1"/>
    </source>
</evidence>
<dbReference type="AlphaFoldDB" id="A0A380ZBB9"/>
<accession>A0A380ZBB9</accession>
<dbReference type="OrthoDB" id="1060107at2"/>
<dbReference type="Pfam" id="PF12099">
    <property type="entry name" value="DUF3575"/>
    <property type="match status" value="1"/>
</dbReference>
<keyword evidence="6" id="KW-1185">Reference proteome</keyword>
<organism evidence="3 4">
    <name type="scientific">Bacteroides eggerthii</name>
    <dbReference type="NCBI Taxonomy" id="28111"/>
    <lineage>
        <taxon>Bacteria</taxon>
        <taxon>Pseudomonadati</taxon>
        <taxon>Bacteroidota</taxon>
        <taxon>Bacteroidia</taxon>
        <taxon>Bacteroidales</taxon>
        <taxon>Bacteroidaceae</taxon>
        <taxon>Bacteroides</taxon>
    </lineage>
</organism>
<dbReference type="EMBL" id="UFSX01000002">
    <property type="protein sequence ID" value="SUV43395.1"/>
    <property type="molecule type" value="Genomic_DNA"/>
</dbReference>
<name>A0A380ZBB9_9BACE</name>
<dbReference type="Gene3D" id="3.30.1330.60">
    <property type="entry name" value="OmpA-like domain"/>
    <property type="match status" value="1"/>
</dbReference>
<protein>
    <submittedName>
        <fullName evidence="1">DUF3575 domain-containing protein</fullName>
    </submittedName>
    <submittedName>
        <fullName evidence="3">Protein of uncharacterized function (DUF3575)</fullName>
    </submittedName>
</protein>
<evidence type="ECO:0000313" key="4">
    <source>
        <dbReference type="Proteomes" id="UP000254424"/>
    </source>
</evidence>
<dbReference type="RefSeq" id="WP_004292053.1">
    <property type="nucleotide sequence ID" value="NZ_CABKNQ010000017.1"/>
</dbReference>
<dbReference type="InterPro" id="IPR021958">
    <property type="entry name" value="DUF3575"/>
</dbReference>
<evidence type="ECO:0000313" key="2">
    <source>
        <dbReference type="EMBL" id="RYT71390.1"/>
    </source>
</evidence>
<dbReference type="InterPro" id="IPR036737">
    <property type="entry name" value="OmpA-like_sf"/>
</dbReference>
<evidence type="ECO:0000313" key="5">
    <source>
        <dbReference type="Proteomes" id="UP000291917"/>
    </source>
</evidence>
<dbReference type="STRING" id="483216.BACEGG_03491"/>
<dbReference type="GeneID" id="93069536"/>
<reference evidence="1 6" key="2">
    <citation type="journal article" date="2019" name="Nat. Med.">
        <title>A library of human gut bacterial isolates paired with longitudinal multiomics data enables mechanistic microbiome research.</title>
        <authorList>
            <person name="Poyet M."/>
            <person name="Groussin M."/>
            <person name="Gibbons S.M."/>
            <person name="Avila-Pacheco J."/>
            <person name="Jiang X."/>
            <person name="Kearney S.M."/>
            <person name="Perrotta A.R."/>
            <person name="Berdy B."/>
            <person name="Zhao S."/>
            <person name="Lieberman T.D."/>
            <person name="Swanson P.K."/>
            <person name="Smith M."/>
            <person name="Roesemann S."/>
            <person name="Alexander J.E."/>
            <person name="Rich S.A."/>
            <person name="Livny J."/>
            <person name="Vlamakis H."/>
            <person name="Clish C."/>
            <person name="Bullock K."/>
            <person name="Deik A."/>
            <person name="Scott J."/>
            <person name="Pierce K.A."/>
            <person name="Xavier R.J."/>
            <person name="Alm E.J."/>
        </authorList>
    </citation>
    <scope>NUCLEOTIDE SEQUENCE [LARGE SCALE GENOMIC DNA]</scope>
    <source>
        <strain evidence="1 6">BIOML-A1</strain>
    </source>
</reference>
<evidence type="ECO:0000313" key="1">
    <source>
        <dbReference type="EMBL" id="KAA5274218.1"/>
    </source>
</evidence>
<reference evidence="3 4" key="1">
    <citation type="submission" date="2018-06" db="EMBL/GenBank/DDBJ databases">
        <authorList>
            <consortium name="Pathogen Informatics"/>
            <person name="Doyle S."/>
        </authorList>
    </citation>
    <scope>NUCLEOTIDE SEQUENCE [LARGE SCALE GENOMIC DNA]</scope>
    <source>
        <strain evidence="3 4">NCTC11155</strain>
    </source>
</reference>
<dbReference type="SUPFAM" id="SSF103088">
    <property type="entry name" value="OmpA-like"/>
    <property type="match status" value="1"/>
</dbReference>
<sequence length="405" mass="46017">MLKLPVLTLLVFFLGTIHVRSVHAQENSLSPPACSQTVYFRFDKAEVESAYMDNRHALSALDSLFSDPVYVWSIDSIYIHAYSSPEGKSDYNLELSRRRSQAMSKYLTERYPMLKLGSRISCISGGENWDGMREAVARASDFNEREEVLMIIDQVSDLARREQLLKRLNAGLAYRYIKDNILPPLRNAVVCVIRTRRPLPDKRHPSLPPVRSFPLHSATVQPQLREGAETVSPPDAKRVRPARYAALKTNLAAWAATTVNLAYEVQVGRRFTLDLPLMWSSWDITAEHALRVIAFQPELRYWFSSAGKGHFVGVHAHAARYNLKWNAARYQDNECPLFGAGVSYGYAFSFGPSWGMELNIGGGYAQTRYRLYSNVPNGAWLDTRTLRYWGLTRLGVSFIYKLPQP</sequence>
<dbReference type="EMBL" id="VVZX01000010">
    <property type="protein sequence ID" value="KAA5274218.1"/>
    <property type="molecule type" value="Genomic_DNA"/>
</dbReference>
<evidence type="ECO:0000313" key="6">
    <source>
        <dbReference type="Proteomes" id="UP000335496"/>
    </source>
</evidence>
<gene>
    <name evidence="2" type="ORF">EAJ03_13415</name>
    <name evidence="1" type="ORF">F2Z23_09635</name>
    <name evidence="3" type="ORF">NCTC11155_02788</name>
</gene>